<evidence type="ECO:0000313" key="2">
    <source>
        <dbReference type="EMBL" id="VEL11193.1"/>
    </source>
</evidence>
<feature type="region of interest" description="Disordered" evidence="1">
    <location>
        <begin position="42"/>
        <end position="70"/>
    </location>
</feature>
<reference evidence="2" key="1">
    <citation type="submission" date="2018-11" db="EMBL/GenBank/DDBJ databases">
        <authorList>
            <consortium name="Pathogen Informatics"/>
        </authorList>
    </citation>
    <scope>NUCLEOTIDE SEQUENCE</scope>
</reference>
<protein>
    <submittedName>
        <fullName evidence="2">Uncharacterized protein</fullName>
    </submittedName>
</protein>
<dbReference type="Proteomes" id="UP000784294">
    <property type="component" value="Unassembled WGS sequence"/>
</dbReference>
<sequence length="70" mass="7634">MSKESRNSHALMLSGFTQEGQWTPNGSAQPTCKIPNHTLLQPHSVRRRTPHLQAGKQESSLKGGTVGLNI</sequence>
<accession>A0A448WGI9</accession>
<keyword evidence="3" id="KW-1185">Reference proteome</keyword>
<evidence type="ECO:0000313" key="3">
    <source>
        <dbReference type="Proteomes" id="UP000784294"/>
    </source>
</evidence>
<comment type="caution">
    <text evidence="2">The sequence shown here is derived from an EMBL/GenBank/DDBJ whole genome shotgun (WGS) entry which is preliminary data.</text>
</comment>
<evidence type="ECO:0000256" key="1">
    <source>
        <dbReference type="SAM" id="MobiDB-lite"/>
    </source>
</evidence>
<name>A0A448WGI9_9PLAT</name>
<dbReference type="AlphaFoldDB" id="A0A448WGI9"/>
<proteinExistence type="predicted"/>
<gene>
    <name evidence="2" type="ORF">PXEA_LOCUS4633</name>
</gene>
<dbReference type="EMBL" id="CAAALY010011129">
    <property type="protein sequence ID" value="VEL11193.1"/>
    <property type="molecule type" value="Genomic_DNA"/>
</dbReference>
<organism evidence="2 3">
    <name type="scientific">Protopolystoma xenopodis</name>
    <dbReference type="NCBI Taxonomy" id="117903"/>
    <lineage>
        <taxon>Eukaryota</taxon>
        <taxon>Metazoa</taxon>
        <taxon>Spiralia</taxon>
        <taxon>Lophotrochozoa</taxon>
        <taxon>Platyhelminthes</taxon>
        <taxon>Monogenea</taxon>
        <taxon>Polyopisthocotylea</taxon>
        <taxon>Polystomatidea</taxon>
        <taxon>Polystomatidae</taxon>
        <taxon>Protopolystoma</taxon>
    </lineage>
</organism>